<accession>A0ABR4BCI4</accession>
<dbReference type="EMBL" id="JBHFEH010000011">
    <property type="protein sequence ID" value="KAL2055520.1"/>
    <property type="molecule type" value="Genomic_DNA"/>
</dbReference>
<gene>
    <name evidence="1" type="ORF">ABVK25_004328</name>
</gene>
<organism evidence="1 2">
    <name type="scientific">Lepraria finkii</name>
    <dbReference type="NCBI Taxonomy" id="1340010"/>
    <lineage>
        <taxon>Eukaryota</taxon>
        <taxon>Fungi</taxon>
        <taxon>Dikarya</taxon>
        <taxon>Ascomycota</taxon>
        <taxon>Pezizomycotina</taxon>
        <taxon>Lecanoromycetes</taxon>
        <taxon>OSLEUM clade</taxon>
        <taxon>Lecanoromycetidae</taxon>
        <taxon>Lecanorales</taxon>
        <taxon>Lecanorineae</taxon>
        <taxon>Stereocaulaceae</taxon>
        <taxon>Lepraria</taxon>
    </lineage>
</organism>
<keyword evidence="2" id="KW-1185">Reference proteome</keyword>
<comment type="caution">
    <text evidence="1">The sequence shown here is derived from an EMBL/GenBank/DDBJ whole genome shotgun (WGS) entry which is preliminary data.</text>
</comment>
<name>A0ABR4BCI4_9LECA</name>
<dbReference type="Proteomes" id="UP001590951">
    <property type="component" value="Unassembled WGS sequence"/>
</dbReference>
<proteinExistence type="predicted"/>
<reference evidence="1 2" key="1">
    <citation type="submission" date="2024-09" db="EMBL/GenBank/DDBJ databases">
        <title>Rethinking Asexuality: The Enigmatic Case of Functional Sexual Genes in Lepraria (Stereocaulaceae).</title>
        <authorList>
            <person name="Doellman M."/>
            <person name="Sun Y."/>
            <person name="Barcenas-Pena A."/>
            <person name="Lumbsch H.T."/>
            <person name="Grewe F."/>
        </authorList>
    </citation>
    <scope>NUCLEOTIDE SEQUENCE [LARGE SCALE GENOMIC DNA]</scope>
    <source>
        <strain evidence="1 2">Grewe 0041</strain>
    </source>
</reference>
<sequence>MQGLVDDSVHRKDLAKKLWNESLRKTKRRILPQYLTKDTIEGWIDTYPILNEETHNATIMDPKVGKLAWVERYLEPLG</sequence>
<evidence type="ECO:0000313" key="1">
    <source>
        <dbReference type="EMBL" id="KAL2055520.1"/>
    </source>
</evidence>
<protein>
    <submittedName>
        <fullName evidence="1">Uncharacterized protein</fullName>
    </submittedName>
</protein>
<evidence type="ECO:0000313" key="2">
    <source>
        <dbReference type="Proteomes" id="UP001590951"/>
    </source>
</evidence>